<comment type="caution">
    <text evidence="2">The sequence shown here is derived from an EMBL/GenBank/DDBJ whole genome shotgun (WGS) entry which is preliminary data.</text>
</comment>
<dbReference type="Proteomes" id="UP000295554">
    <property type="component" value="Unassembled WGS sequence"/>
</dbReference>
<dbReference type="OrthoDB" id="9767539at2"/>
<keyword evidence="3" id="KW-1185">Reference proteome</keyword>
<dbReference type="AlphaFoldDB" id="A0A4R5LWS2"/>
<accession>A0A4R5LWS2</accession>
<dbReference type="SUPFAM" id="SSF56935">
    <property type="entry name" value="Porins"/>
    <property type="match status" value="1"/>
</dbReference>
<gene>
    <name evidence="2" type="ORF">E2F43_06835</name>
</gene>
<proteinExistence type="predicted"/>
<evidence type="ECO:0000313" key="2">
    <source>
        <dbReference type="EMBL" id="TDG15934.1"/>
    </source>
</evidence>
<organism evidence="2 3">
    <name type="scientific">Seongchinamella unica</name>
    <dbReference type="NCBI Taxonomy" id="2547392"/>
    <lineage>
        <taxon>Bacteria</taxon>
        <taxon>Pseudomonadati</taxon>
        <taxon>Pseudomonadota</taxon>
        <taxon>Gammaproteobacteria</taxon>
        <taxon>Cellvibrionales</taxon>
        <taxon>Halieaceae</taxon>
        <taxon>Seongchinamella</taxon>
    </lineage>
</organism>
<sequence>MKQPKLPQGQCIQVFSTIGPKVASGNTVPTIRSTATTPAASSITTDEARAFVVSEERKMTVSSKSLSIIAAAALGTCAVPTVAEESQAPGFTNMFSDGKTSFNFRYRYEYVDQDGLSRNAKASTLRSRLTFTSAEYRGLSFLAEFDDVTAIGSDNYNSTANGKVQYPVVADPEGTEVNQAWLKYAAAGASGTYGRQRILHGNQRFVGGVGWRQNEQTYDGFRAMYEGDHGFTVDYAYVYNINRIFGPDDGPAQPANHHGENHFLRADWKIVENHTVSAFYYGLDIDDDLAYAPGKTVGNSSDTVGVEYNGKFGPIGANASYATQSDAGDSPLSYDADYYLLEGSFAFSGLKASLGYEVLGAGDGVGFKTPYATLHKFQGWADMFLVTPGDGIEDLYVGLTGKLGPVALGGFYHDFSAEDSSEDWGTEIDLVATWNYSKNWMFQLKYASFSSDSDAYTDSDKAWVTVNFKI</sequence>
<dbReference type="InterPro" id="IPR025388">
    <property type="entry name" value="Alginate_export_dom"/>
</dbReference>
<dbReference type="InterPro" id="IPR023614">
    <property type="entry name" value="Porin_dom_sf"/>
</dbReference>
<feature type="domain" description="Alginate export" evidence="1">
    <location>
        <begin position="102"/>
        <end position="343"/>
    </location>
</feature>
<evidence type="ECO:0000313" key="3">
    <source>
        <dbReference type="Proteomes" id="UP000295554"/>
    </source>
</evidence>
<protein>
    <recommendedName>
        <fullName evidence="1">Alginate export domain-containing protein</fullName>
    </recommendedName>
</protein>
<dbReference type="Gene3D" id="2.40.160.10">
    <property type="entry name" value="Porin"/>
    <property type="match status" value="1"/>
</dbReference>
<evidence type="ECO:0000259" key="1">
    <source>
        <dbReference type="Pfam" id="PF13372"/>
    </source>
</evidence>
<dbReference type="Pfam" id="PF13372">
    <property type="entry name" value="Alginate_exp"/>
    <property type="match status" value="1"/>
</dbReference>
<name>A0A4R5LWS2_9GAMM</name>
<dbReference type="EMBL" id="SMSE01000001">
    <property type="protein sequence ID" value="TDG15934.1"/>
    <property type="molecule type" value="Genomic_DNA"/>
</dbReference>
<reference evidence="2 3" key="1">
    <citation type="submission" date="2019-03" db="EMBL/GenBank/DDBJ databases">
        <title>Seongchinamella monodicae gen. nov., sp. nov., a novel member of the Gammaproteobacteria isolated from a tidal mudflat of beach.</title>
        <authorList>
            <person name="Yang H.G."/>
            <person name="Kang J.W."/>
            <person name="Lee S.D."/>
        </authorList>
    </citation>
    <scope>NUCLEOTIDE SEQUENCE [LARGE SCALE GENOMIC DNA]</scope>
    <source>
        <strain evidence="2 3">GH4-78</strain>
    </source>
</reference>